<name>A0A559IYF9_9BACL</name>
<dbReference type="InterPro" id="IPR012223">
    <property type="entry name" value="TEII"/>
</dbReference>
<sequence length="256" mass="28836">MIEEGCGMMQPVKLFCLPYAGGSSAIYARWKKYIDSSKIELLPVELAGRGARMELPLLDCMDEVVEDVYHTIKDKIGSGPFAFFGYSMGCLVSLELAHQVVQRTGRMPLYMCMAARKAPHLPGRKSPLHTLLPEQFEKEIIKLGGTSPEFFQDAELVRLFVPMLRADLKALETYQFQPKSTRLTCDFSVLGGIQDDITLEELSGWGQYTEGTCTTYQYEGGHFFLNDYSEAIVRHLQQTIEDALRGQKLLHHAALE</sequence>
<protein>
    <submittedName>
        <fullName evidence="3">Thioesterase</fullName>
    </submittedName>
</protein>
<dbReference type="PANTHER" id="PTHR11487">
    <property type="entry name" value="THIOESTERASE"/>
    <property type="match status" value="1"/>
</dbReference>
<dbReference type="InterPro" id="IPR001031">
    <property type="entry name" value="Thioesterase"/>
</dbReference>
<evidence type="ECO:0000313" key="4">
    <source>
        <dbReference type="Proteomes" id="UP000318102"/>
    </source>
</evidence>
<keyword evidence="4" id="KW-1185">Reference proteome</keyword>
<evidence type="ECO:0000256" key="1">
    <source>
        <dbReference type="ARBA" id="ARBA00007169"/>
    </source>
</evidence>
<evidence type="ECO:0000259" key="2">
    <source>
        <dbReference type="Pfam" id="PF00975"/>
    </source>
</evidence>
<reference evidence="3 4" key="1">
    <citation type="submission" date="2019-07" db="EMBL/GenBank/DDBJ databases">
        <authorList>
            <person name="Kim J."/>
        </authorList>
    </citation>
    <scope>NUCLEOTIDE SEQUENCE [LARGE SCALE GENOMIC DNA]</scope>
    <source>
        <strain evidence="3 4">N4</strain>
    </source>
</reference>
<evidence type="ECO:0000313" key="3">
    <source>
        <dbReference type="EMBL" id="TVX92658.1"/>
    </source>
</evidence>
<feature type="domain" description="Thioesterase" evidence="2">
    <location>
        <begin position="13"/>
        <end position="238"/>
    </location>
</feature>
<dbReference type="OrthoDB" id="2213423at2"/>
<comment type="caution">
    <text evidence="3">The sequence shown here is derived from an EMBL/GenBank/DDBJ whole genome shotgun (WGS) entry which is preliminary data.</text>
</comment>
<dbReference type="InterPro" id="IPR029058">
    <property type="entry name" value="AB_hydrolase_fold"/>
</dbReference>
<accession>A0A559IYF9</accession>
<dbReference type="Pfam" id="PF00975">
    <property type="entry name" value="Thioesterase"/>
    <property type="match status" value="1"/>
</dbReference>
<dbReference type="SUPFAM" id="SSF53474">
    <property type="entry name" value="alpha/beta-Hydrolases"/>
    <property type="match status" value="1"/>
</dbReference>
<dbReference type="AlphaFoldDB" id="A0A559IYF9"/>
<dbReference type="GO" id="GO:0008610">
    <property type="term" value="P:lipid biosynthetic process"/>
    <property type="evidence" value="ECO:0007669"/>
    <property type="project" value="TreeGrafter"/>
</dbReference>
<dbReference type="Proteomes" id="UP000318102">
    <property type="component" value="Unassembled WGS sequence"/>
</dbReference>
<dbReference type="PANTHER" id="PTHR11487:SF0">
    <property type="entry name" value="S-ACYL FATTY ACID SYNTHASE THIOESTERASE, MEDIUM CHAIN"/>
    <property type="match status" value="1"/>
</dbReference>
<dbReference type="Gene3D" id="3.40.50.1820">
    <property type="entry name" value="alpha/beta hydrolase"/>
    <property type="match status" value="1"/>
</dbReference>
<proteinExistence type="inferred from homology"/>
<comment type="similarity">
    <text evidence="1">Belongs to the thioesterase family.</text>
</comment>
<dbReference type="EMBL" id="VNJK01000001">
    <property type="protein sequence ID" value="TVX92658.1"/>
    <property type="molecule type" value="Genomic_DNA"/>
</dbReference>
<gene>
    <name evidence="3" type="ORF">FPZ44_06115</name>
</gene>
<organism evidence="3 4">
    <name type="scientific">Paenibacillus agilis</name>
    <dbReference type="NCBI Taxonomy" id="3020863"/>
    <lineage>
        <taxon>Bacteria</taxon>
        <taxon>Bacillati</taxon>
        <taxon>Bacillota</taxon>
        <taxon>Bacilli</taxon>
        <taxon>Bacillales</taxon>
        <taxon>Paenibacillaceae</taxon>
        <taxon>Paenibacillus</taxon>
    </lineage>
</organism>